<dbReference type="OrthoDB" id="843225at2759"/>
<feature type="domain" description="UspA" evidence="1">
    <location>
        <begin position="5"/>
        <end position="135"/>
    </location>
</feature>
<sequence>MSSGRRLGIAVDFSPCSVKALQWTIDNLVKEGDNIILVIISPEEYEHGEMQLWAVTGSPLIPLAEFNDATLSKKYEIKPSPEVIKIATTAVEQKKVVVHVKIYWGDAGEKLCEAIEQVPLDSLSMGNRGLGTIKR</sequence>
<evidence type="ECO:0000313" key="2">
    <source>
        <dbReference type="EMBL" id="GAU27749.1"/>
    </source>
</evidence>
<protein>
    <recommendedName>
        <fullName evidence="1">UspA domain-containing protein</fullName>
    </recommendedName>
</protein>
<accession>A0A2Z6N7Y5</accession>
<evidence type="ECO:0000259" key="1">
    <source>
        <dbReference type="Pfam" id="PF00582"/>
    </source>
</evidence>
<keyword evidence="3" id="KW-1185">Reference proteome</keyword>
<name>A0A2Z6N7Y5_TRISU</name>
<dbReference type="Pfam" id="PF00582">
    <property type="entry name" value="Usp"/>
    <property type="match status" value="1"/>
</dbReference>
<dbReference type="PANTHER" id="PTHR46100:SF4">
    <property type="entry name" value="USPA DOMAIN-CONTAINING PROTEIN"/>
    <property type="match status" value="1"/>
</dbReference>
<dbReference type="InterPro" id="IPR014729">
    <property type="entry name" value="Rossmann-like_a/b/a_fold"/>
</dbReference>
<dbReference type="PANTHER" id="PTHR46100">
    <property type="entry name" value="IMP2'P"/>
    <property type="match status" value="1"/>
</dbReference>
<dbReference type="SUPFAM" id="SSF52402">
    <property type="entry name" value="Adenine nucleotide alpha hydrolases-like"/>
    <property type="match status" value="1"/>
</dbReference>
<reference evidence="3" key="1">
    <citation type="journal article" date="2017" name="Front. Plant Sci.">
        <title>Climate Clever Clovers: New Paradigm to Reduce the Environmental Footprint of Ruminants by Breeding Low Methanogenic Forages Utilizing Haplotype Variation.</title>
        <authorList>
            <person name="Kaur P."/>
            <person name="Appels R."/>
            <person name="Bayer P.E."/>
            <person name="Keeble-Gagnere G."/>
            <person name="Wang J."/>
            <person name="Hirakawa H."/>
            <person name="Shirasawa K."/>
            <person name="Vercoe P."/>
            <person name="Stefanova K."/>
            <person name="Durmic Z."/>
            <person name="Nichols P."/>
            <person name="Revell C."/>
            <person name="Isobe S.N."/>
            <person name="Edwards D."/>
            <person name="Erskine W."/>
        </authorList>
    </citation>
    <scope>NUCLEOTIDE SEQUENCE [LARGE SCALE GENOMIC DNA]</scope>
    <source>
        <strain evidence="3">cv. Daliak</strain>
    </source>
</reference>
<dbReference type="AlphaFoldDB" id="A0A2Z6N7Y5"/>
<dbReference type="Gene3D" id="3.40.50.620">
    <property type="entry name" value="HUPs"/>
    <property type="match status" value="1"/>
</dbReference>
<dbReference type="CDD" id="cd23659">
    <property type="entry name" value="USP_At3g01520-like"/>
    <property type="match status" value="1"/>
</dbReference>
<organism evidence="2 3">
    <name type="scientific">Trifolium subterraneum</name>
    <name type="common">Subterranean clover</name>
    <dbReference type="NCBI Taxonomy" id="3900"/>
    <lineage>
        <taxon>Eukaryota</taxon>
        <taxon>Viridiplantae</taxon>
        <taxon>Streptophyta</taxon>
        <taxon>Embryophyta</taxon>
        <taxon>Tracheophyta</taxon>
        <taxon>Spermatophyta</taxon>
        <taxon>Magnoliopsida</taxon>
        <taxon>eudicotyledons</taxon>
        <taxon>Gunneridae</taxon>
        <taxon>Pentapetalae</taxon>
        <taxon>rosids</taxon>
        <taxon>fabids</taxon>
        <taxon>Fabales</taxon>
        <taxon>Fabaceae</taxon>
        <taxon>Papilionoideae</taxon>
        <taxon>50 kb inversion clade</taxon>
        <taxon>NPAAA clade</taxon>
        <taxon>Hologalegina</taxon>
        <taxon>IRL clade</taxon>
        <taxon>Trifolieae</taxon>
        <taxon>Trifolium</taxon>
    </lineage>
</organism>
<dbReference type="EMBL" id="DF973361">
    <property type="protein sequence ID" value="GAU27749.1"/>
    <property type="molecule type" value="Genomic_DNA"/>
</dbReference>
<evidence type="ECO:0000313" key="3">
    <source>
        <dbReference type="Proteomes" id="UP000242715"/>
    </source>
</evidence>
<gene>
    <name evidence="2" type="ORF">TSUD_215600</name>
</gene>
<dbReference type="Proteomes" id="UP000242715">
    <property type="component" value="Unassembled WGS sequence"/>
</dbReference>
<proteinExistence type="predicted"/>
<dbReference type="InterPro" id="IPR006016">
    <property type="entry name" value="UspA"/>
</dbReference>